<evidence type="ECO:0000313" key="4">
    <source>
        <dbReference type="Proteomes" id="UP001285441"/>
    </source>
</evidence>
<accession>A0AAE0TVL7</accession>
<evidence type="ECO:0000256" key="2">
    <source>
        <dbReference type="SAM" id="SignalP"/>
    </source>
</evidence>
<comment type="caution">
    <text evidence="3">The sequence shown here is derived from an EMBL/GenBank/DDBJ whole genome shotgun (WGS) entry which is preliminary data.</text>
</comment>
<feature type="signal peptide" evidence="2">
    <location>
        <begin position="1"/>
        <end position="22"/>
    </location>
</feature>
<sequence>MFLRKIGSAAWQLVFFISAVSSQDPPGNPFDMAEITVVSSTSTCYSLPIQTATAAQATYNDTIDSDLVGGLRFFLDELGKVQPLFGLRDVESETDLLFDISDPAQLGVMYPDQSAVIFNASGITVISDDCSSVLSLVLPGFYEYLIQQGGGGGGTKKSRRNPFPERRQQVQLQYPVEYFVDVVVFDQCGNAPSGPFDVFLTVGGGFECLDRASIINGVSTQGDNGVYLWTCKWPSPDSREQFCENDILRQLGYTRDDFGTAVPAPNLVSILAQGLSSLPPPSGDAAKILSRRYFRPTWTSTIKGLYALMYLQQLIDAQQLDPSNVAFRICFPYSDLKEYVWLKIRDPPGYQYLLTSVVDDTIRFSTHMQFNEQIIGTATDSCLFSAPSTFPPMPPNTNVLVCQNAEPTGTSSVPLPGRRRRADTSAPGCTPTSSSSTITINSSSTVTSTSSSTAPTTTPLFSLTVISNPPIATSCSQLPPRCDPAPYTACGYDISAGGEMEFSGCICAKNGEGRSRCFQQSGFGDVPTHCYNMGSCPGGMDCLIQDQCWALEGGGPGMCYSICTRAWETGG</sequence>
<dbReference type="EMBL" id="JAULSW010000005">
    <property type="protein sequence ID" value="KAK3381249.1"/>
    <property type="molecule type" value="Genomic_DNA"/>
</dbReference>
<name>A0AAE0TVL7_9PEZI</name>
<reference evidence="3" key="1">
    <citation type="journal article" date="2023" name="Mol. Phylogenet. Evol.">
        <title>Genome-scale phylogeny and comparative genomics of the fungal order Sordariales.</title>
        <authorList>
            <person name="Hensen N."/>
            <person name="Bonometti L."/>
            <person name="Westerberg I."/>
            <person name="Brannstrom I.O."/>
            <person name="Guillou S."/>
            <person name="Cros-Aarteil S."/>
            <person name="Calhoun S."/>
            <person name="Haridas S."/>
            <person name="Kuo A."/>
            <person name="Mondo S."/>
            <person name="Pangilinan J."/>
            <person name="Riley R."/>
            <person name="LaButti K."/>
            <person name="Andreopoulos B."/>
            <person name="Lipzen A."/>
            <person name="Chen C."/>
            <person name="Yan M."/>
            <person name="Daum C."/>
            <person name="Ng V."/>
            <person name="Clum A."/>
            <person name="Steindorff A."/>
            <person name="Ohm R.A."/>
            <person name="Martin F."/>
            <person name="Silar P."/>
            <person name="Natvig D.O."/>
            <person name="Lalanne C."/>
            <person name="Gautier V."/>
            <person name="Ament-Velasquez S.L."/>
            <person name="Kruys A."/>
            <person name="Hutchinson M.I."/>
            <person name="Powell A.J."/>
            <person name="Barry K."/>
            <person name="Miller A.N."/>
            <person name="Grigoriev I.V."/>
            <person name="Debuchy R."/>
            <person name="Gladieux P."/>
            <person name="Hiltunen Thoren M."/>
            <person name="Johannesson H."/>
        </authorList>
    </citation>
    <scope>NUCLEOTIDE SEQUENCE</scope>
    <source>
        <strain evidence="3">CBS 232.78</strain>
    </source>
</reference>
<organism evidence="3 4">
    <name type="scientific">Podospora didyma</name>
    <dbReference type="NCBI Taxonomy" id="330526"/>
    <lineage>
        <taxon>Eukaryota</taxon>
        <taxon>Fungi</taxon>
        <taxon>Dikarya</taxon>
        <taxon>Ascomycota</taxon>
        <taxon>Pezizomycotina</taxon>
        <taxon>Sordariomycetes</taxon>
        <taxon>Sordariomycetidae</taxon>
        <taxon>Sordariales</taxon>
        <taxon>Podosporaceae</taxon>
        <taxon>Podospora</taxon>
    </lineage>
</organism>
<reference evidence="3" key="2">
    <citation type="submission" date="2023-06" db="EMBL/GenBank/DDBJ databases">
        <authorList>
            <consortium name="Lawrence Berkeley National Laboratory"/>
            <person name="Haridas S."/>
            <person name="Hensen N."/>
            <person name="Bonometti L."/>
            <person name="Westerberg I."/>
            <person name="Brannstrom I.O."/>
            <person name="Guillou S."/>
            <person name="Cros-Aarteil S."/>
            <person name="Calhoun S."/>
            <person name="Kuo A."/>
            <person name="Mondo S."/>
            <person name="Pangilinan J."/>
            <person name="Riley R."/>
            <person name="LaButti K."/>
            <person name="Andreopoulos B."/>
            <person name="Lipzen A."/>
            <person name="Chen C."/>
            <person name="Yanf M."/>
            <person name="Daum C."/>
            <person name="Ng V."/>
            <person name="Clum A."/>
            <person name="Steindorff A."/>
            <person name="Ohm R."/>
            <person name="Martin F."/>
            <person name="Silar P."/>
            <person name="Natvig D."/>
            <person name="Lalanne C."/>
            <person name="Gautier V."/>
            <person name="Ament-velasquez S.L."/>
            <person name="Kruys A."/>
            <person name="Hutchinson M.I."/>
            <person name="Powell A.J."/>
            <person name="Barry K."/>
            <person name="Miller A.N."/>
            <person name="Grigoriev I.V."/>
            <person name="Debuchy R."/>
            <person name="Gladieux P."/>
            <person name="Thoren M.H."/>
            <person name="Johannesson H."/>
        </authorList>
    </citation>
    <scope>NUCLEOTIDE SEQUENCE</scope>
    <source>
        <strain evidence="3">CBS 232.78</strain>
    </source>
</reference>
<feature type="region of interest" description="Disordered" evidence="1">
    <location>
        <begin position="408"/>
        <end position="455"/>
    </location>
</feature>
<protein>
    <submittedName>
        <fullName evidence="3">Uncharacterized protein</fullName>
    </submittedName>
</protein>
<feature type="chain" id="PRO_5042075138" evidence="2">
    <location>
        <begin position="23"/>
        <end position="571"/>
    </location>
</feature>
<keyword evidence="4" id="KW-1185">Reference proteome</keyword>
<gene>
    <name evidence="3" type="ORF">B0H63DRAFT_545801</name>
</gene>
<proteinExistence type="predicted"/>
<keyword evidence="2" id="KW-0732">Signal</keyword>
<evidence type="ECO:0000313" key="3">
    <source>
        <dbReference type="EMBL" id="KAK3381249.1"/>
    </source>
</evidence>
<dbReference type="Proteomes" id="UP001285441">
    <property type="component" value="Unassembled WGS sequence"/>
</dbReference>
<dbReference type="AlphaFoldDB" id="A0AAE0TVL7"/>
<feature type="compositionally biased region" description="Low complexity" evidence="1">
    <location>
        <begin position="424"/>
        <end position="455"/>
    </location>
</feature>
<evidence type="ECO:0000256" key="1">
    <source>
        <dbReference type="SAM" id="MobiDB-lite"/>
    </source>
</evidence>